<dbReference type="KEGG" id="afy:BW247_05450"/>
<evidence type="ECO:0000313" key="3">
    <source>
        <dbReference type="EMBL" id="APZ42609.1"/>
    </source>
</evidence>
<dbReference type="InterPro" id="IPR008816">
    <property type="entry name" value="Gly_zipper_2TM_dom"/>
</dbReference>
<dbReference type="Proteomes" id="UP000243807">
    <property type="component" value="Chromosome"/>
</dbReference>
<keyword evidence="1" id="KW-0732">Signal</keyword>
<name>A0A1P8UFN0_9GAMM</name>
<dbReference type="STRING" id="1765967.BW247_05450"/>
<feature type="signal peptide" evidence="1">
    <location>
        <begin position="1"/>
        <end position="19"/>
    </location>
</feature>
<dbReference type="Pfam" id="PF05433">
    <property type="entry name" value="Rick_17kDa_Anti"/>
    <property type="match status" value="1"/>
</dbReference>
<evidence type="ECO:0000313" key="4">
    <source>
        <dbReference type="Proteomes" id="UP000243807"/>
    </source>
</evidence>
<evidence type="ECO:0000256" key="1">
    <source>
        <dbReference type="SAM" id="SignalP"/>
    </source>
</evidence>
<dbReference type="EMBL" id="CP019434">
    <property type="protein sequence ID" value="APZ42609.1"/>
    <property type="molecule type" value="Genomic_DNA"/>
</dbReference>
<feature type="domain" description="Glycine zipper 2TM" evidence="2">
    <location>
        <begin position="57"/>
        <end position="94"/>
    </location>
</feature>
<dbReference type="GO" id="GO:0019867">
    <property type="term" value="C:outer membrane"/>
    <property type="evidence" value="ECO:0007669"/>
    <property type="project" value="InterPro"/>
</dbReference>
<dbReference type="RefSeq" id="WP_076836263.1">
    <property type="nucleotide sequence ID" value="NZ_CP019434.1"/>
</dbReference>
<keyword evidence="4" id="KW-1185">Reference proteome</keyword>
<protein>
    <recommendedName>
        <fullName evidence="2">Glycine zipper 2TM domain-containing protein</fullName>
    </recommendedName>
</protein>
<feature type="chain" id="PRO_5012614071" description="Glycine zipper 2TM domain-containing protein" evidence="1">
    <location>
        <begin position="20"/>
        <end position="145"/>
    </location>
</feature>
<organism evidence="3 4">
    <name type="scientific">Acidihalobacter ferrooxydans</name>
    <dbReference type="NCBI Taxonomy" id="1765967"/>
    <lineage>
        <taxon>Bacteria</taxon>
        <taxon>Pseudomonadati</taxon>
        <taxon>Pseudomonadota</taxon>
        <taxon>Gammaproteobacteria</taxon>
        <taxon>Chromatiales</taxon>
        <taxon>Ectothiorhodospiraceae</taxon>
        <taxon>Acidihalobacter</taxon>
    </lineage>
</organism>
<evidence type="ECO:0000259" key="2">
    <source>
        <dbReference type="Pfam" id="PF05433"/>
    </source>
</evidence>
<dbReference type="AlphaFoldDB" id="A0A1P8UFN0"/>
<gene>
    <name evidence="3" type="ORF">BW247_05450</name>
</gene>
<sequence length="145" mass="15077">MKNVLVFIVLSVLSGAAMAQYNPYVYHQGLNQQNVIIGTVVADRSVTGQGGSTLGRVFGGVAGAAAGNRVGHGFGRQVSTLAGALIGGLVGGDVQQHLTAQQAENITVQLQDGRYIAVVEASYIPPGTKVQVVYQNNGKVRVFPL</sequence>
<proteinExistence type="predicted"/>
<accession>A0A1P8UFN0</accession>
<reference evidence="3 4" key="1">
    <citation type="submission" date="2017-01" db="EMBL/GenBank/DDBJ databases">
        <title>Draft sequence of Acidihalobacter ferrooxidans strain DSM 14175 (strain V8).</title>
        <authorList>
            <person name="Khaleque H.N."/>
            <person name="Ramsay J.P."/>
            <person name="Murphy R.J.T."/>
            <person name="Kaksonen A.H."/>
            <person name="Boxall N.J."/>
            <person name="Watkin E.L.J."/>
        </authorList>
    </citation>
    <scope>NUCLEOTIDE SEQUENCE [LARGE SCALE GENOMIC DNA]</scope>
    <source>
        <strain evidence="3 4">V8</strain>
    </source>
</reference>